<sequence>MTVWISTARAINKTLSGREQFLIQLQHNIEEVLNGDSTATLEYIDQRMAELQEKLVMCVNKNAEYDVIANEIDALREKKAAVVTKDAEQEMLKKRIEEMRQFLQTQSSRVTEYDEQMVRRLIEKITVFDNKLIFEFKSGMTLELKR</sequence>
<dbReference type="Proteomes" id="UP001480973">
    <property type="component" value="Unassembled WGS sequence"/>
</dbReference>
<evidence type="ECO:0000313" key="1">
    <source>
        <dbReference type="EMBL" id="MEQ2535859.1"/>
    </source>
</evidence>
<accession>A0ABV1GRC6</accession>
<gene>
    <name evidence="1" type="ORF">WMO38_12120</name>
</gene>
<organism evidence="1 2">
    <name type="scientific">Lachnospira intestinalis</name>
    <dbReference type="NCBI Taxonomy" id="3133158"/>
    <lineage>
        <taxon>Bacteria</taxon>
        <taxon>Bacillati</taxon>
        <taxon>Bacillota</taxon>
        <taxon>Clostridia</taxon>
        <taxon>Lachnospirales</taxon>
        <taxon>Lachnospiraceae</taxon>
        <taxon>Lachnospira</taxon>
    </lineage>
</organism>
<name>A0ABV1GRC6_9FIRM</name>
<reference evidence="1 2" key="1">
    <citation type="submission" date="2024-03" db="EMBL/GenBank/DDBJ databases">
        <title>Human intestinal bacterial collection.</title>
        <authorList>
            <person name="Pauvert C."/>
            <person name="Hitch T.C.A."/>
            <person name="Clavel T."/>
        </authorList>
    </citation>
    <scope>NUCLEOTIDE SEQUENCE [LARGE SCALE GENOMIC DNA]</scope>
    <source>
        <strain evidence="1 2">CLA-JM-H10</strain>
    </source>
</reference>
<dbReference type="EMBL" id="JBBMES010000016">
    <property type="protein sequence ID" value="MEQ2535859.1"/>
    <property type="molecule type" value="Genomic_DNA"/>
</dbReference>
<evidence type="ECO:0000313" key="2">
    <source>
        <dbReference type="Proteomes" id="UP001480973"/>
    </source>
</evidence>
<protein>
    <submittedName>
        <fullName evidence="1">DNA recombinase</fullName>
    </submittedName>
</protein>
<proteinExistence type="predicted"/>
<keyword evidence="2" id="KW-1185">Reference proteome</keyword>
<comment type="caution">
    <text evidence="1">The sequence shown here is derived from an EMBL/GenBank/DDBJ whole genome shotgun (WGS) entry which is preliminary data.</text>
</comment>